<feature type="compositionally biased region" description="Polar residues" evidence="5">
    <location>
        <begin position="375"/>
        <end position="386"/>
    </location>
</feature>
<feature type="domain" description="Phospholipase A2-like" evidence="6">
    <location>
        <begin position="134"/>
        <end position="210"/>
    </location>
</feature>
<dbReference type="InterPro" id="IPR016184">
    <property type="entry name" value="Capsid/spike_ssDNA_virus"/>
</dbReference>
<evidence type="ECO:0000313" key="7">
    <source>
        <dbReference type="EMBL" id="QOD39542.1"/>
    </source>
</evidence>
<feature type="region of interest" description="Disordered" evidence="5">
    <location>
        <begin position="271"/>
        <end position="309"/>
    </location>
</feature>
<dbReference type="EMBL" id="MT733034">
    <property type="protein sequence ID" value="QOD39542.1"/>
    <property type="molecule type" value="Genomic_DNA"/>
</dbReference>
<dbReference type="GO" id="GO:0039615">
    <property type="term" value="C:T=1 icosahedral viral capsid"/>
    <property type="evidence" value="ECO:0007669"/>
    <property type="project" value="UniProtKB-KW"/>
</dbReference>
<feature type="compositionally biased region" description="Polar residues" evidence="5">
    <location>
        <begin position="272"/>
        <end position="286"/>
    </location>
</feature>
<evidence type="ECO:0000256" key="1">
    <source>
        <dbReference type="ARBA" id="ARBA00004328"/>
    </source>
</evidence>
<feature type="region of interest" description="Disordered" evidence="5">
    <location>
        <begin position="375"/>
        <end position="478"/>
    </location>
</feature>
<keyword evidence="4" id="KW-0946">Virion</keyword>
<gene>
    <name evidence="7" type="primary">VP</name>
</gene>
<evidence type="ECO:0000256" key="5">
    <source>
        <dbReference type="SAM" id="MobiDB-lite"/>
    </source>
</evidence>
<evidence type="ECO:0000256" key="2">
    <source>
        <dbReference type="ARBA" id="ARBA00022431"/>
    </source>
</evidence>
<dbReference type="InterPro" id="IPR003433">
    <property type="entry name" value="Capsid_VP4_densovirus"/>
</dbReference>
<dbReference type="Pfam" id="PF02336">
    <property type="entry name" value="Denso_VP4"/>
    <property type="match status" value="1"/>
</dbReference>
<keyword evidence="3" id="KW-0167">Capsid protein</keyword>
<feature type="compositionally biased region" description="Low complexity" evidence="5">
    <location>
        <begin position="445"/>
        <end position="465"/>
    </location>
</feature>
<evidence type="ECO:0000256" key="3">
    <source>
        <dbReference type="ARBA" id="ARBA00022561"/>
    </source>
</evidence>
<keyword evidence="2" id="KW-1140">T=1 icosahedral capsid protein</keyword>
<evidence type="ECO:0000259" key="6">
    <source>
        <dbReference type="Pfam" id="PF08398"/>
    </source>
</evidence>
<accession>A0A7L7YQM5</accession>
<comment type="subcellular location">
    <subcellularLocation>
        <location evidence="1">Virion</location>
    </subcellularLocation>
</comment>
<protein>
    <submittedName>
        <fullName evidence="7">VP</fullName>
    </submittedName>
</protein>
<sequence length="871" mass="94527">MTSLVSADGRWQWNGRRWKAVTNAQGEVQPWTEAEAANITELNTSPGYQASSHLTASEESALESAFAETSFFEGVGTPVETTALLGAEAAATGGSTGTALLGAGSAGLLAIGGAIIGGTLGSGSGKEKNPNRNKGYTLPGHHFIGPGNDADHEDPVDKDDDIAKKHDHAYNNALTKEDIRKADEVAIQEFHDDWKKTGNIHSLIGRVGIQLKHAAEGTVGVKYPSISGKKMAKYRWKFDRDNWPDQRINWEGMSRSQKAYTIKQYNKARKTQGLSSVDNPFKSNRSGGFLNPDGAETITPKTPSKDPIRDIGKKATASVRRGQGPIIDSLRNAGRIGEDRQRAIEAGEIQSLNEFFQSDEGKAYLETIANQNDIAESEQFSGNQAPTRELPRAEAEGVPGPSGVQTRGQKRRLEEQGQAERPPQPDGDMAGGDRGSRQRGGESMDTGPPAAAAAAKTGGAKADGGFDSSQGPEGYIPTSGYQHGSGFMVFEKMHHLKSFGVPFLNILRNAGAKLTTTPCAEIPWDKIFFYMSEAEFNLIPAGSNVVKCEVVIHNIVSSTQYPTGGTEASTATFNHPKIGVLGFDLIRKCRGGYDMKYVMSSTKEMKVDSVAVPDYEDFIKAQYGTDQSSDTWDTDALPGTQFPIPYNLYNYFCVAQPSKAAAATKGFTAANSPGYENFGSQITQFNLNDKTWDEVFRREYSFTSAPIGTPFKHLEIVTEDVDQSVGNNVYANLRRKVTNIGPTEDMTITESIVPSKESGINLVTYKGLIEQGSNYCVGDAPHKPSRQPTIHFGMKAIPKLSSLTNATRADEFVHAEVFFVVKAKITINTNSYPNRFIQPKVFNVPIEGTHTGTGYRPRGLVTWGLDNEIND</sequence>
<organism evidence="7">
    <name type="scientific">uncultured densovirus</name>
    <dbReference type="NCBI Taxonomy" id="748192"/>
    <lineage>
        <taxon>Viruses</taxon>
        <taxon>Monodnaviria</taxon>
        <taxon>Shotokuvirae</taxon>
        <taxon>Cossaviricota</taxon>
        <taxon>Quintoviricetes</taxon>
        <taxon>Piccovirales</taxon>
        <taxon>Parvoviridae</taxon>
        <taxon>Densovirinae</taxon>
        <taxon>environmental samples</taxon>
    </lineage>
</organism>
<evidence type="ECO:0000256" key="4">
    <source>
        <dbReference type="ARBA" id="ARBA00022844"/>
    </source>
</evidence>
<dbReference type="GO" id="GO:0005198">
    <property type="term" value="F:structural molecule activity"/>
    <property type="evidence" value="ECO:0007669"/>
    <property type="project" value="InterPro"/>
</dbReference>
<name>A0A7L7YQM5_9VIRU</name>
<dbReference type="SUPFAM" id="SSF88645">
    <property type="entry name" value="ssDNA viruses"/>
    <property type="match status" value="1"/>
</dbReference>
<proteinExistence type="predicted"/>
<dbReference type="Pfam" id="PF08398">
    <property type="entry name" value="Phospholip_A2_4"/>
    <property type="match status" value="1"/>
</dbReference>
<reference evidence="7" key="1">
    <citation type="submission" date="2020-07" db="EMBL/GenBank/DDBJ databases">
        <title>Diversity of sea star-associated densoviruses and transcribed endogenized viral elements of densovirus origin.</title>
        <authorList>
            <person name="Jackson E.W."/>
            <person name="Hewson I."/>
        </authorList>
    </citation>
    <scope>NUCLEOTIDE SEQUENCE</scope>
</reference>
<dbReference type="InterPro" id="IPR013607">
    <property type="entry name" value="Phospholipase_A2-like"/>
</dbReference>